<proteinExistence type="predicted"/>
<dbReference type="EMBL" id="JBFOLJ010000008">
    <property type="protein sequence ID" value="KAL2514667.1"/>
    <property type="molecule type" value="Genomic_DNA"/>
</dbReference>
<protein>
    <submittedName>
        <fullName evidence="1">Uncharacterized protein</fullName>
    </submittedName>
</protein>
<organism evidence="1 2">
    <name type="scientific">Forsythia ovata</name>
    <dbReference type="NCBI Taxonomy" id="205694"/>
    <lineage>
        <taxon>Eukaryota</taxon>
        <taxon>Viridiplantae</taxon>
        <taxon>Streptophyta</taxon>
        <taxon>Embryophyta</taxon>
        <taxon>Tracheophyta</taxon>
        <taxon>Spermatophyta</taxon>
        <taxon>Magnoliopsida</taxon>
        <taxon>eudicotyledons</taxon>
        <taxon>Gunneridae</taxon>
        <taxon>Pentapetalae</taxon>
        <taxon>asterids</taxon>
        <taxon>lamiids</taxon>
        <taxon>Lamiales</taxon>
        <taxon>Oleaceae</taxon>
        <taxon>Forsythieae</taxon>
        <taxon>Forsythia</taxon>
    </lineage>
</organism>
<evidence type="ECO:0000313" key="2">
    <source>
        <dbReference type="Proteomes" id="UP001604277"/>
    </source>
</evidence>
<dbReference type="Proteomes" id="UP001604277">
    <property type="component" value="Unassembled WGS sequence"/>
</dbReference>
<name>A0ABD1TPP2_9LAMI</name>
<comment type="caution">
    <text evidence="1">The sequence shown here is derived from an EMBL/GenBank/DDBJ whole genome shotgun (WGS) entry which is preliminary data.</text>
</comment>
<gene>
    <name evidence="1" type="ORF">Fot_28638</name>
</gene>
<accession>A0ABD1TPP2</accession>
<reference evidence="2" key="1">
    <citation type="submission" date="2024-07" db="EMBL/GenBank/DDBJ databases">
        <title>Two chromosome-level genome assemblies of Korean endemic species Abeliophyllum distichum and Forsythia ovata (Oleaceae).</title>
        <authorList>
            <person name="Jang H."/>
        </authorList>
    </citation>
    <scope>NUCLEOTIDE SEQUENCE [LARGE SCALE GENOMIC DNA]</scope>
</reference>
<evidence type="ECO:0000313" key="1">
    <source>
        <dbReference type="EMBL" id="KAL2514667.1"/>
    </source>
</evidence>
<dbReference type="AlphaFoldDB" id="A0ABD1TPP2"/>
<keyword evidence="2" id="KW-1185">Reference proteome</keyword>
<sequence>MDGFYFPKIPVLRISGVGVEGRKITLSLRYPISSATPVPVAIVLLVPRAAGGILSALSLEEYLLPLKMFNGMTEEKGLLTIKGRKLCQKGSWKMRMTRWILGGSSEVK</sequence>